<dbReference type="PANTHER" id="PTHR43811">
    <property type="entry name" value="FKBP-TYPE PEPTIDYL-PROLYL CIS-TRANS ISOMERASE FKPA"/>
    <property type="match status" value="1"/>
</dbReference>
<dbReference type="InterPro" id="IPR046357">
    <property type="entry name" value="PPIase_dom_sf"/>
</dbReference>
<dbReference type="InterPro" id="IPR001179">
    <property type="entry name" value="PPIase_FKBP_dom"/>
</dbReference>
<accession>A0A0A9HLB0</accession>
<evidence type="ECO:0000313" key="7">
    <source>
        <dbReference type="EMBL" id="JAE37542.1"/>
    </source>
</evidence>
<evidence type="ECO:0000259" key="6">
    <source>
        <dbReference type="PROSITE" id="PS50059"/>
    </source>
</evidence>
<evidence type="ECO:0000256" key="3">
    <source>
        <dbReference type="ARBA" id="ARBA00023110"/>
    </source>
</evidence>
<reference evidence="7" key="1">
    <citation type="submission" date="2014-09" db="EMBL/GenBank/DDBJ databases">
        <authorList>
            <person name="Magalhaes I.L.F."/>
            <person name="Oliveira U."/>
            <person name="Santos F.R."/>
            <person name="Vidigal T.H.D.A."/>
            <person name="Brescovit A.D."/>
            <person name="Santos A.J."/>
        </authorList>
    </citation>
    <scope>NUCLEOTIDE SEQUENCE</scope>
    <source>
        <tissue evidence="7">Shoot tissue taken approximately 20 cm above the soil surface</tissue>
    </source>
</reference>
<dbReference type="SUPFAM" id="SSF54534">
    <property type="entry name" value="FKBP-like"/>
    <property type="match status" value="1"/>
</dbReference>
<dbReference type="Pfam" id="PF00254">
    <property type="entry name" value="FKBP_C"/>
    <property type="match status" value="1"/>
</dbReference>
<keyword evidence="4 5" id="KW-0413">Isomerase</keyword>
<dbReference type="Gene3D" id="3.10.50.40">
    <property type="match status" value="1"/>
</dbReference>
<feature type="domain" description="PPIase FKBP-type" evidence="6">
    <location>
        <begin position="5"/>
        <end position="67"/>
    </location>
</feature>
<dbReference type="AlphaFoldDB" id="A0A0A9HLB0"/>
<evidence type="ECO:0000256" key="1">
    <source>
        <dbReference type="ARBA" id="ARBA00000971"/>
    </source>
</evidence>
<dbReference type="EC" id="5.2.1.8" evidence="2 5"/>
<dbReference type="PROSITE" id="PS50059">
    <property type="entry name" value="FKBP_PPIASE"/>
    <property type="match status" value="1"/>
</dbReference>
<dbReference type="GO" id="GO:0003755">
    <property type="term" value="F:peptidyl-prolyl cis-trans isomerase activity"/>
    <property type="evidence" value="ECO:0007669"/>
    <property type="project" value="UniProtKB-KW"/>
</dbReference>
<dbReference type="PANTHER" id="PTHR43811:SF48">
    <property type="entry name" value="PEPTIDYL-PROLYL CIS-TRANS ISOMERASE FKBP43"/>
    <property type="match status" value="1"/>
</dbReference>
<evidence type="ECO:0000256" key="5">
    <source>
        <dbReference type="PROSITE-ProRule" id="PRU00277"/>
    </source>
</evidence>
<sequence length="81" mass="9002">MASNGSKVYIKYVGKLKDGKVVESNVSEKPYKFKLGAGKVIPGWDLGICGMRVGEKRRLTIPPSLWYTFDILCSVSYNISL</sequence>
<evidence type="ECO:0000256" key="2">
    <source>
        <dbReference type="ARBA" id="ARBA00013194"/>
    </source>
</evidence>
<evidence type="ECO:0000256" key="4">
    <source>
        <dbReference type="ARBA" id="ARBA00023235"/>
    </source>
</evidence>
<name>A0A0A9HLB0_ARUDO</name>
<proteinExistence type="predicted"/>
<protein>
    <recommendedName>
        <fullName evidence="2 5">peptidylprolyl isomerase</fullName>
        <ecNumber evidence="2 5">5.2.1.8</ecNumber>
    </recommendedName>
</protein>
<reference evidence="7" key="2">
    <citation type="journal article" date="2015" name="Data Brief">
        <title>Shoot transcriptome of the giant reed, Arundo donax.</title>
        <authorList>
            <person name="Barrero R.A."/>
            <person name="Guerrero F.D."/>
            <person name="Moolhuijzen P."/>
            <person name="Goolsby J.A."/>
            <person name="Tidwell J."/>
            <person name="Bellgard S.E."/>
            <person name="Bellgard M.I."/>
        </authorList>
    </citation>
    <scope>NUCLEOTIDE SEQUENCE</scope>
    <source>
        <tissue evidence="7">Shoot tissue taken approximately 20 cm above the soil surface</tissue>
    </source>
</reference>
<comment type="catalytic activity">
    <reaction evidence="1 5">
        <text>[protein]-peptidylproline (omega=180) = [protein]-peptidylproline (omega=0)</text>
        <dbReference type="Rhea" id="RHEA:16237"/>
        <dbReference type="Rhea" id="RHEA-COMP:10747"/>
        <dbReference type="Rhea" id="RHEA-COMP:10748"/>
        <dbReference type="ChEBI" id="CHEBI:83833"/>
        <dbReference type="ChEBI" id="CHEBI:83834"/>
        <dbReference type="EC" id="5.2.1.8"/>
    </reaction>
</comment>
<organism evidence="7">
    <name type="scientific">Arundo donax</name>
    <name type="common">Giant reed</name>
    <name type="synonym">Donax arundinaceus</name>
    <dbReference type="NCBI Taxonomy" id="35708"/>
    <lineage>
        <taxon>Eukaryota</taxon>
        <taxon>Viridiplantae</taxon>
        <taxon>Streptophyta</taxon>
        <taxon>Embryophyta</taxon>
        <taxon>Tracheophyta</taxon>
        <taxon>Spermatophyta</taxon>
        <taxon>Magnoliopsida</taxon>
        <taxon>Liliopsida</taxon>
        <taxon>Poales</taxon>
        <taxon>Poaceae</taxon>
        <taxon>PACMAD clade</taxon>
        <taxon>Arundinoideae</taxon>
        <taxon>Arundineae</taxon>
        <taxon>Arundo</taxon>
    </lineage>
</organism>
<dbReference type="EMBL" id="GBRH01160354">
    <property type="protein sequence ID" value="JAE37542.1"/>
    <property type="molecule type" value="Transcribed_RNA"/>
</dbReference>
<keyword evidence="3 5" id="KW-0697">Rotamase</keyword>